<evidence type="ECO:0000259" key="9">
    <source>
        <dbReference type="Pfam" id="PF01447"/>
    </source>
</evidence>
<evidence type="ECO:0000256" key="7">
    <source>
        <dbReference type="ARBA" id="ARBA00023049"/>
    </source>
</evidence>
<feature type="domain" description="Peptidase M4" evidence="9">
    <location>
        <begin position="215"/>
        <end position="356"/>
    </location>
</feature>
<dbReference type="InterPro" id="IPR050728">
    <property type="entry name" value="Zinc_Metalloprotease_M4"/>
</dbReference>
<evidence type="ECO:0000256" key="1">
    <source>
        <dbReference type="ARBA" id="ARBA00009388"/>
    </source>
</evidence>
<feature type="domain" description="Secretion system C-terminal sorting" evidence="12">
    <location>
        <begin position="973"/>
        <end position="1046"/>
    </location>
</feature>
<organism evidence="13 14">
    <name type="scientific">Candidatus Defluviibacterium haderslevense</name>
    <dbReference type="NCBI Taxonomy" id="2981993"/>
    <lineage>
        <taxon>Bacteria</taxon>
        <taxon>Pseudomonadati</taxon>
        <taxon>Bacteroidota</taxon>
        <taxon>Saprospiria</taxon>
        <taxon>Saprospirales</taxon>
        <taxon>Saprospiraceae</taxon>
        <taxon>Candidatus Defluviibacterium</taxon>
    </lineage>
</organism>
<dbReference type="InterPro" id="IPR013856">
    <property type="entry name" value="Peptidase_M4_domain"/>
</dbReference>
<dbReference type="Gene3D" id="3.10.170.10">
    <property type="match status" value="1"/>
</dbReference>
<keyword evidence="5" id="KW-0378">Hydrolase</keyword>
<evidence type="ECO:0000256" key="5">
    <source>
        <dbReference type="ARBA" id="ARBA00022801"/>
    </source>
</evidence>
<dbReference type="CDD" id="cd09597">
    <property type="entry name" value="M4_TLP"/>
    <property type="match status" value="1"/>
</dbReference>
<keyword evidence="6" id="KW-0862">Zinc</keyword>
<dbReference type="InterPro" id="IPR011096">
    <property type="entry name" value="FTP_domain"/>
</dbReference>
<dbReference type="Pfam" id="PF07504">
    <property type="entry name" value="FTP"/>
    <property type="match status" value="1"/>
</dbReference>
<evidence type="ECO:0000256" key="2">
    <source>
        <dbReference type="ARBA" id="ARBA00022670"/>
    </source>
</evidence>
<keyword evidence="2" id="KW-0645">Protease</keyword>
<accession>A0A9D7S6H1</accession>
<dbReference type="AlphaFoldDB" id="A0A9D7S6H1"/>
<dbReference type="Pfam" id="PF18962">
    <property type="entry name" value="Por_Secre_tail"/>
    <property type="match status" value="1"/>
</dbReference>
<evidence type="ECO:0000259" key="10">
    <source>
        <dbReference type="Pfam" id="PF02868"/>
    </source>
</evidence>
<dbReference type="InterPro" id="IPR001570">
    <property type="entry name" value="Peptidase_M4_C_domain"/>
</dbReference>
<feature type="active site" description="Proton donor" evidence="8">
    <location>
        <position position="438"/>
    </location>
</feature>
<feature type="domain" description="FTP" evidence="11">
    <location>
        <begin position="66"/>
        <end position="110"/>
    </location>
</feature>
<dbReference type="InterPro" id="IPR023612">
    <property type="entry name" value="Peptidase_M4"/>
</dbReference>
<dbReference type="EMBL" id="JADKFW010000004">
    <property type="protein sequence ID" value="MBK9716120.1"/>
    <property type="molecule type" value="Genomic_DNA"/>
</dbReference>
<proteinExistence type="inferred from homology"/>
<name>A0A9D7S6H1_9BACT</name>
<keyword evidence="4" id="KW-0732">Signal</keyword>
<evidence type="ECO:0000256" key="8">
    <source>
        <dbReference type="PIRSR" id="PIRSR623612-1"/>
    </source>
</evidence>
<dbReference type="PANTHER" id="PTHR33794">
    <property type="entry name" value="BACILLOLYSIN"/>
    <property type="match status" value="1"/>
</dbReference>
<sequence>MKIQFFLGALLGFVLISTISGQQLFEDRSFNDTRWLQIPEGAKVNQIQFFDEYAQRLGLTPDSEMKWLRTTNDQQNGIHYHYQQYYKNVKVYGAKYILHEENQYVEAANGIISPNLNLDIRPQITAADALQIAKEDMQARVYTWENKKNSESIPIPELVIINTDYPLWSGQMKLAYIFELRATNPHSFKKYIVDAVDGGIILSFNTLMSCFGEKGTAHTLYHGDQEIDTELENGEFLLKDLSRGNGIQTRSITGKIYSDSDNDWEKGTNDQKNGALDMFWGCQKTYDFYKSKFNRNSIDGKDIKISAILLDTSPYNNAYWDDKLYTINFGIGDNVTYKPFTAIDVVGHELTHGVTQFSAGLEYLYESGAMNESFSDIFGKSVEYYYDRPQFDWLIGGKVTVAANSALRSMEDPNRFGNPKYYKGASWFKGTADNGGVHYNSGVLNYWFYLLCEGKSGKNEAKIDFNVQRLGFDTTIQLAYHMLTDYLTPTSTYVDARTASLQIAANWWGSCSDAYKQVAEAWKAVGLGGTTESADVQILNNKTSLTSCKDGLYQFEVRLINLSCSNTYALNTPIELSYQVAPKGAIVKETYILTEDFKPGQDLKYTFTTPVLLTKPSTTFYVTVELSNDVDTSNNHFTVAIAKSSANSAIEHDILLSRINVSGSPCPNNINVYRGSGQAVYNGCSIIPINTAMELRLNYKDTTVVIPFKTTKSTYPGGQVPIPGFDIPRTFLGLKKANGVLVYANDTVTKNNIANFQVVFLEYTKKDEIEMFNNFRFDSSKITLNIDSFNTVQIINKPMRTGFTLNCTGGNIINSNNFFIPALNDDLSNFIRNNIKFSSTIYLCADIKGLVNPKLEYNMSQQLSGTDYESFGMKDPSFAASTRIIYRNITGGAIFTEVINNASVVPAEWRHKIHSIPAETYAIEITNLCLKGSVDSTTGEINPDGDLIIMDDLVITADAVGVVDFDEVDFNILPNPNHGHFVVHLNQPNQKSSELQVYNAMGNRVAIIPINKDVQEVKLSSQLPSGQYIILYNSQNGKSIRKKLIIL</sequence>
<evidence type="ECO:0000256" key="3">
    <source>
        <dbReference type="ARBA" id="ARBA00022723"/>
    </source>
</evidence>
<evidence type="ECO:0000313" key="13">
    <source>
        <dbReference type="EMBL" id="MBK9716120.1"/>
    </source>
</evidence>
<evidence type="ECO:0000256" key="6">
    <source>
        <dbReference type="ARBA" id="ARBA00022833"/>
    </source>
</evidence>
<dbReference type="PANTHER" id="PTHR33794:SF1">
    <property type="entry name" value="BACILLOLYSIN"/>
    <property type="match status" value="1"/>
</dbReference>
<dbReference type="SUPFAM" id="SSF55486">
    <property type="entry name" value="Metalloproteases ('zincins'), catalytic domain"/>
    <property type="match status" value="1"/>
</dbReference>
<dbReference type="InterPro" id="IPR027268">
    <property type="entry name" value="Peptidase_M4/M1_CTD_sf"/>
</dbReference>
<evidence type="ECO:0000259" key="12">
    <source>
        <dbReference type="Pfam" id="PF18962"/>
    </source>
</evidence>
<dbReference type="GO" id="GO:0004222">
    <property type="term" value="F:metalloendopeptidase activity"/>
    <property type="evidence" value="ECO:0007669"/>
    <property type="project" value="InterPro"/>
</dbReference>
<keyword evidence="3" id="KW-0479">Metal-binding</keyword>
<dbReference type="Proteomes" id="UP000808349">
    <property type="component" value="Unassembled WGS sequence"/>
</dbReference>
<feature type="domain" description="Peptidase M4 C-terminal" evidence="10">
    <location>
        <begin position="359"/>
        <end position="526"/>
    </location>
</feature>
<reference evidence="13 14" key="1">
    <citation type="submission" date="2020-10" db="EMBL/GenBank/DDBJ databases">
        <title>Connecting structure to function with the recovery of over 1000 high-quality activated sludge metagenome-assembled genomes encoding full-length rRNA genes using long-read sequencing.</title>
        <authorList>
            <person name="Singleton C.M."/>
            <person name="Petriglieri F."/>
            <person name="Kristensen J.M."/>
            <person name="Kirkegaard R.H."/>
            <person name="Michaelsen T.Y."/>
            <person name="Andersen M.H."/>
            <person name="Karst S.M."/>
            <person name="Dueholm M.S."/>
            <person name="Nielsen P.H."/>
            <person name="Albertsen M."/>
        </authorList>
    </citation>
    <scope>NUCLEOTIDE SEQUENCE [LARGE SCALE GENOMIC DNA]</scope>
    <source>
        <strain evidence="13">Ribe_18-Q3-R11-54_BAT3C.373</strain>
    </source>
</reference>
<dbReference type="GO" id="GO:0046872">
    <property type="term" value="F:metal ion binding"/>
    <property type="evidence" value="ECO:0007669"/>
    <property type="project" value="UniProtKB-KW"/>
</dbReference>
<comment type="similarity">
    <text evidence="1">Belongs to the peptidase M4 family.</text>
</comment>
<evidence type="ECO:0000256" key="4">
    <source>
        <dbReference type="ARBA" id="ARBA00022729"/>
    </source>
</evidence>
<protein>
    <submittedName>
        <fullName evidence="13">M4 family metallopeptidase</fullName>
    </submittedName>
</protein>
<dbReference type="NCBIfam" id="TIGR04183">
    <property type="entry name" value="Por_Secre_tail"/>
    <property type="match status" value="1"/>
</dbReference>
<dbReference type="Pfam" id="PF01447">
    <property type="entry name" value="Peptidase_M4"/>
    <property type="match status" value="1"/>
</dbReference>
<gene>
    <name evidence="13" type="ORF">IPO85_01085</name>
</gene>
<keyword evidence="7" id="KW-0482">Metalloprotease</keyword>
<evidence type="ECO:0000313" key="14">
    <source>
        <dbReference type="Proteomes" id="UP000808349"/>
    </source>
</evidence>
<dbReference type="GO" id="GO:0006508">
    <property type="term" value="P:proteolysis"/>
    <property type="evidence" value="ECO:0007669"/>
    <property type="project" value="UniProtKB-KW"/>
</dbReference>
<dbReference type="PRINTS" id="PR00730">
    <property type="entry name" value="THERMOLYSIN"/>
</dbReference>
<dbReference type="Gene3D" id="3.10.450.490">
    <property type="match status" value="1"/>
</dbReference>
<comment type="caution">
    <text evidence="13">The sequence shown here is derived from an EMBL/GenBank/DDBJ whole genome shotgun (WGS) entry which is preliminary data.</text>
</comment>
<dbReference type="Pfam" id="PF02868">
    <property type="entry name" value="Peptidase_M4_C"/>
    <property type="match status" value="1"/>
</dbReference>
<feature type="active site" evidence="8">
    <location>
        <position position="349"/>
    </location>
</feature>
<dbReference type="InterPro" id="IPR026444">
    <property type="entry name" value="Secre_tail"/>
</dbReference>
<evidence type="ECO:0000259" key="11">
    <source>
        <dbReference type="Pfam" id="PF07504"/>
    </source>
</evidence>
<dbReference type="Gene3D" id="1.10.390.10">
    <property type="entry name" value="Neutral Protease Domain 2"/>
    <property type="match status" value="1"/>
</dbReference>